<dbReference type="PRINTS" id="PR00237">
    <property type="entry name" value="GPCRRHODOPSN"/>
</dbReference>
<feature type="transmembrane region" description="Helical" evidence="8">
    <location>
        <begin position="210"/>
        <end position="228"/>
    </location>
</feature>
<evidence type="ECO:0000259" key="9">
    <source>
        <dbReference type="PROSITE" id="PS50262"/>
    </source>
</evidence>
<keyword evidence="4" id="KW-0297">G-protein coupled receptor</keyword>
<evidence type="ECO:0000313" key="10">
    <source>
        <dbReference type="EMBL" id="KAK3802324.1"/>
    </source>
</evidence>
<dbReference type="EMBL" id="JAWDGP010000247">
    <property type="protein sequence ID" value="KAK3802324.1"/>
    <property type="molecule type" value="Genomic_DNA"/>
</dbReference>
<dbReference type="GO" id="GO:0005886">
    <property type="term" value="C:plasma membrane"/>
    <property type="evidence" value="ECO:0007669"/>
    <property type="project" value="TreeGrafter"/>
</dbReference>
<dbReference type="Pfam" id="PF00001">
    <property type="entry name" value="7tm_1"/>
    <property type="match status" value="1"/>
</dbReference>
<evidence type="ECO:0000256" key="6">
    <source>
        <dbReference type="ARBA" id="ARBA00023170"/>
    </source>
</evidence>
<evidence type="ECO:0000256" key="5">
    <source>
        <dbReference type="ARBA" id="ARBA00023136"/>
    </source>
</evidence>
<keyword evidence="2 8" id="KW-0812">Transmembrane</keyword>
<evidence type="ECO:0000256" key="4">
    <source>
        <dbReference type="ARBA" id="ARBA00023040"/>
    </source>
</evidence>
<keyword evidence="5 8" id="KW-0472">Membrane</keyword>
<accession>A0AAE1BAA4</accession>
<comment type="caution">
    <text evidence="10">The sequence shown here is derived from an EMBL/GenBank/DDBJ whole genome shotgun (WGS) entry which is preliminary data.</text>
</comment>
<dbReference type="PROSITE" id="PS50262">
    <property type="entry name" value="G_PROTEIN_RECEP_F1_2"/>
    <property type="match status" value="1"/>
</dbReference>
<evidence type="ECO:0000256" key="3">
    <source>
        <dbReference type="ARBA" id="ARBA00022989"/>
    </source>
</evidence>
<keyword evidence="11" id="KW-1185">Reference proteome</keyword>
<feature type="transmembrane region" description="Helical" evidence="8">
    <location>
        <begin position="23"/>
        <end position="43"/>
    </location>
</feature>
<evidence type="ECO:0000256" key="7">
    <source>
        <dbReference type="ARBA" id="ARBA00023224"/>
    </source>
</evidence>
<feature type="transmembrane region" description="Helical" evidence="8">
    <location>
        <begin position="118"/>
        <end position="138"/>
    </location>
</feature>
<gene>
    <name evidence="10" type="ORF">RRG08_018425</name>
</gene>
<comment type="subcellular location">
    <subcellularLocation>
        <location evidence="1">Membrane</location>
        <topology evidence="1">Multi-pass membrane protein</topology>
    </subcellularLocation>
</comment>
<protein>
    <recommendedName>
        <fullName evidence="9">G-protein coupled receptors family 1 profile domain-containing protein</fullName>
    </recommendedName>
</protein>
<keyword evidence="3 8" id="KW-1133">Transmembrane helix</keyword>
<organism evidence="10 11">
    <name type="scientific">Elysia crispata</name>
    <name type="common">lettuce slug</name>
    <dbReference type="NCBI Taxonomy" id="231223"/>
    <lineage>
        <taxon>Eukaryota</taxon>
        <taxon>Metazoa</taxon>
        <taxon>Spiralia</taxon>
        <taxon>Lophotrochozoa</taxon>
        <taxon>Mollusca</taxon>
        <taxon>Gastropoda</taxon>
        <taxon>Heterobranchia</taxon>
        <taxon>Euthyneura</taxon>
        <taxon>Panpulmonata</taxon>
        <taxon>Sacoglossa</taxon>
        <taxon>Placobranchoidea</taxon>
        <taxon>Plakobranchidae</taxon>
        <taxon>Elysia</taxon>
    </lineage>
</organism>
<keyword evidence="7" id="KW-0807">Transducer</keyword>
<feature type="domain" description="G-protein coupled receptors family 1 profile" evidence="9">
    <location>
        <begin position="44"/>
        <end position="323"/>
    </location>
</feature>
<proteinExistence type="predicted"/>
<feature type="transmembrane region" description="Helical" evidence="8">
    <location>
        <begin position="260"/>
        <end position="280"/>
    </location>
</feature>
<keyword evidence="6" id="KW-0675">Receptor</keyword>
<dbReference type="Proteomes" id="UP001283361">
    <property type="component" value="Unassembled WGS sequence"/>
</dbReference>
<sequence>MLNQTSLKTSMKTDSDLPYLRELNIALGVLAPVWPAIIFLGLLSNTTNILVFIKAGVRDSVTILLLSLSISDMCFLILITPTVSTNIIFHYKPRWVWALDHSITHNLLYWPAFTFYDYSSYISVFLGVTRCACVAMPLHFKSTFTKRRTVVGVVCLFCFAVLFHLPVLTIFSIGWRKDPVTNVSIPVAVVSGRQTMVKINDLLNRNTLPWISFITMIGCVALLSFKLFQASKIRSLPASGDKAAAKSDHDNKLSPKDVHVVQSVVLVCSIFIIAQLPALLYSTVRVVNPEFDQGGRLVKLFGVFFCISLTCSLLNATVNIFVYYNYNNKYRSAFRALLNLT</sequence>
<dbReference type="GO" id="GO:0004930">
    <property type="term" value="F:G protein-coupled receptor activity"/>
    <property type="evidence" value="ECO:0007669"/>
    <property type="project" value="UniProtKB-KW"/>
</dbReference>
<evidence type="ECO:0000313" key="11">
    <source>
        <dbReference type="Proteomes" id="UP001283361"/>
    </source>
</evidence>
<reference evidence="10" key="1">
    <citation type="journal article" date="2023" name="G3 (Bethesda)">
        <title>A reference genome for the long-term kleptoplast-retaining sea slug Elysia crispata morphotype clarki.</title>
        <authorList>
            <person name="Eastman K.E."/>
            <person name="Pendleton A.L."/>
            <person name="Shaikh M.A."/>
            <person name="Suttiyut T."/>
            <person name="Ogas R."/>
            <person name="Tomko P."/>
            <person name="Gavelis G."/>
            <person name="Widhalm J.R."/>
            <person name="Wisecaver J.H."/>
        </authorList>
    </citation>
    <scope>NUCLEOTIDE SEQUENCE</scope>
    <source>
        <strain evidence="10">ECLA1</strain>
    </source>
</reference>
<dbReference type="InterPro" id="IPR017452">
    <property type="entry name" value="GPCR_Rhodpsn_7TM"/>
</dbReference>
<dbReference type="Gene3D" id="1.20.1070.10">
    <property type="entry name" value="Rhodopsin 7-helix transmembrane proteins"/>
    <property type="match status" value="1"/>
</dbReference>
<feature type="transmembrane region" description="Helical" evidence="8">
    <location>
        <begin position="300"/>
        <end position="326"/>
    </location>
</feature>
<dbReference type="SUPFAM" id="SSF81321">
    <property type="entry name" value="Family A G protein-coupled receptor-like"/>
    <property type="match status" value="1"/>
</dbReference>
<evidence type="ECO:0000256" key="2">
    <source>
        <dbReference type="ARBA" id="ARBA00022692"/>
    </source>
</evidence>
<dbReference type="InterPro" id="IPR000276">
    <property type="entry name" value="GPCR_Rhodpsn"/>
</dbReference>
<dbReference type="PANTHER" id="PTHR24243:SF233">
    <property type="entry name" value="THYROTROPIN-RELEASING HORMONE RECEPTOR"/>
    <property type="match status" value="1"/>
</dbReference>
<name>A0AAE1BAA4_9GAST</name>
<dbReference type="AlphaFoldDB" id="A0AAE1BAA4"/>
<feature type="transmembrane region" description="Helical" evidence="8">
    <location>
        <begin position="63"/>
        <end position="89"/>
    </location>
</feature>
<feature type="transmembrane region" description="Helical" evidence="8">
    <location>
        <begin position="150"/>
        <end position="175"/>
    </location>
</feature>
<evidence type="ECO:0000256" key="1">
    <source>
        <dbReference type="ARBA" id="ARBA00004141"/>
    </source>
</evidence>
<dbReference type="PANTHER" id="PTHR24243">
    <property type="entry name" value="G-PROTEIN COUPLED RECEPTOR"/>
    <property type="match status" value="1"/>
</dbReference>
<evidence type="ECO:0000256" key="8">
    <source>
        <dbReference type="SAM" id="Phobius"/>
    </source>
</evidence>